<keyword evidence="2" id="KW-1185">Reference proteome</keyword>
<sequence>MIFSRIGRSLSRSTRSTFQKNVVSAGYNARTGISLEPIFPSMTTGNACISRVDGGLGFIRGYLTSARAGKQLVSNTHFSSLISIFANPRLRRFCSGQAPKKSKYENYYPKNKKEIPKANEQKSDSKGDSGSGDHGNFQNFTRQFQNIISPLLFFGFVLSSIFFSPQQQKEISFQEFKNKLLEPGLVDRIVVSNKSVAKVYVKSSPHNANESSDDFVQGPTGGSSERRNTSQYKFYFNIGSVEAFEEKLEEAQEALGMDPHDHIPVTYVNEVNWYQELMRFAPTALLFGTLWFMARRMQGGLGVGGPGGRGGRGIFNIGKATITKLDKNAKDKVFFKDVAGCDEAKQEIMEFVHFLKNPKKYEELGAKIPKGALLVGPPGTGKTLLAKATAGESGVPFLSMSGSDFMEMFVGVGPSRVRSLFQEARQCAPSIIFIDEIDAIGRARGRGGFSGGNDERESTLNQLLVEMDGFGTTSGVVVLAGTNRPDILDKALLRPGRFDRQITIDKPDIKGRDQIFQIYLKKLKLDNEPSFYSQRLAALTPGFAGADIANVCNEAALIAARNESAQITMEHFEAAIDRVIGGLEKKNKVISKLERRTVAYHESGHAVAGWFLEHAEPLLKVTIVPRGTAALGFAQYVPNENLLMTKEQLFDMTCMTLGGRAAEQVLLGKISTGAQNDLEKVTKMTYAQVAVYGFSDKVGLLSFPQREDTFEMTKPYSSKTGAIIDNEVREWVAKAYAHTVKLIEEHKEQVAQIAELLLEKEVLHQDDLVKVLGERPFKPIEATNYDRFKKGFLEDDKGSKETKEGGTDEDDNSSPLEPEVVPA</sequence>
<name>A0ACC1X381_MELAZ</name>
<protein>
    <submittedName>
        <fullName evidence="1">ATP-dependent zinc metalloprotease FTSH 10, mitochondrial-like</fullName>
    </submittedName>
</protein>
<gene>
    <name evidence="1" type="ORF">OWV82_021536</name>
</gene>
<proteinExistence type="predicted"/>
<comment type="caution">
    <text evidence="1">The sequence shown here is derived from an EMBL/GenBank/DDBJ whole genome shotgun (WGS) entry which is preliminary data.</text>
</comment>
<dbReference type="Proteomes" id="UP001164539">
    <property type="component" value="Chromosome 12"/>
</dbReference>
<evidence type="ECO:0000313" key="2">
    <source>
        <dbReference type="Proteomes" id="UP001164539"/>
    </source>
</evidence>
<accession>A0ACC1X381</accession>
<evidence type="ECO:0000313" key="1">
    <source>
        <dbReference type="EMBL" id="KAJ4704655.1"/>
    </source>
</evidence>
<dbReference type="EMBL" id="CM051405">
    <property type="protein sequence ID" value="KAJ4704655.1"/>
    <property type="molecule type" value="Genomic_DNA"/>
</dbReference>
<reference evidence="1 2" key="1">
    <citation type="journal article" date="2023" name="Science">
        <title>Complex scaffold remodeling in plant triterpene biosynthesis.</title>
        <authorList>
            <person name="De La Pena R."/>
            <person name="Hodgson H."/>
            <person name="Liu J.C."/>
            <person name="Stephenson M.J."/>
            <person name="Martin A.C."/>
            <person name="Owen C."/>
            <person name="Harkess A."/>
            <person name="Leebens-Mack J."/>
            <person name="Jimenez L.E."/>
            <person name="Osbourn A."/>
            <person name="Sattely E.S."/>
        </authorList>
    </citation>
    <scope>NUCLEOTIDE SEQUENCE [LARGE SCALE GENOMIC DNA]</scope>
    <source>
        <strain evidence="2">cv. JPN11</strain>
        <tissue evidence="1">Leaf</tissue>
    </source>
</reference>
<organism evidence="1 2">
    <name type="scientific">Melia azedarach</name>
    <name type="common">Chinaberry tree</name>
    <dbReference type="NCBI Taxonomy" id="155640"/>
    <lineage>
        <taxon>Eukaryota</taxon>
        <taxon>Viridiplantae</taxon>
        <taxon>Streptophyta</taxon>
        <taxon>Embryophyta</taxon>
        <taxon>Tracheophyta</taxon>
        <taxon>Spermatophyta</taxon>
        <taxon>Magnoliopsida</taxon>
        <taxon>eudicotyledons</taxon>
        <taxon>Gunneridae</taxon>
        <taxon>Pentapetalae</taxon>
        <taxon>rosids</taxon>
        <taxon>malvids</taxon>
        <taxon>Sapindales</taxon>
        <taxon>Meliaceae</taxon>
        <taxon>Melia</taxon>
    </lineage>
</organism>